<feature type="region of interest" description="Disordered" evidence="2">
    <location>
        <begin position="593"/>
        <end position="667"/>
    </location>
</feature>
<organism evidence="3 4">
    <name type="scientific">Tetrahymena thermophila (strain SB210)</name>
    <dbReference type="NCBI Taxonomy" id="312017"/>
    <lineage>
        <taxon>Eukaryota</taxon>
        <taxon>Sar</taxon>
        <taxon>Alveolata</taxon>
        <taxon>Ciliophora</taxon>
        <taxon>Intramacronucleata</taxon>
        <taxon>Oligohymenophorea</taxon>
        <taxon>Hymenostomatida</taxon>
        <taxon>Tetrahymenina</taxon>
        <taxon>Tetrahymenidae</taxon>
        <taxon>Tetrahymena</taxon>
    </lineage>
</organism>
<evidence type="ECO:0000313" key="4">
    <source>
        <dbReference type="Proteomes" id="UP000009168"/>
    </source>
</evidence>
<evidence type="ECO:0000256" key="2">
    <source>
        <dbReference type="SAM" id="MobiDB-lite"/>
    </source>
</evidence>
<dbReference type="GeneID" id="7844438"/>
<dbReference type="EMBL" id="GG662813">
    <property type="protein sequence ID" value="EAR89736.2"/>
    <property type="molecule type" value="Genomic_DNA"/>
</dbReference>
<dbReference type="RefSeq" id="XP_001009981.2">
    <property type="nucleotide sequence ID" value="XM_001009981.2"/>
</dbReference>
<protein>
    <submittedName>
        <fullName evidence="3">Uncharacterized protein</fullName>
    </submittedName>
</protein>
<feature type="compositionally biased region" description="Basic residues" evidence="2">
    <location>
        <begin position="643"/>
        <end position="662"/>
    </location>
</feature>
<reference evidence="4" key="1">
    <citation type="journal article" date="2006" name="PLoS Biol.">
        <title>Macronuclear genome sequence of the ciliate Tetrahymena thermophila, a model eukaryote.</title>
        <authorList>
            <person name="Eisen J.A."/>
            <person name="Coyne R.S."/>
            <person name="Wu M."/>
            <person name="Wu D."/>
            <person name="Thiagarajan M."/>
            <person name="Wortman J.R."/>
            <person name="Badger J.H."/>
            <person name="Ren Q."/>
            <person name="Amedeo P."/>
            <person name="Jones K.M."/>
            <person name="Tallon L.J."/>
            <person name="Delcher A.L."/>
            <person name="Salzberg S.L."/>
            <person name="Silva J.C."/>
            <person name="Haas B.J."/>
            <person name="Majoros W.H."/>
            <person name="Farzad M."/>
            <person name="Carlton J.M."/>
            <person name="Smith R.K. Jr."/>
            <person name="Garg J."/>
            <person name="Pearlman R.E."/>
            <person name="Karrer K.M."/>
            <person name="Sun L."/>
            <person name="Manning G."/>
            <person name="Elde N.C."/>
            <person name="Turkewitz A.P."/>
            <person name="Asai D.J."/>
            <person name="Wilkes D.E."/>
            <person name="Wang Y."/>
            <person name="Cai H."/>
            <person name="Collins K."/>
            <person name="Stewart B.A."/>
            <person name="Lee S.R."/>
            <person name="Wilamowska K."/>
            <person name="Weinberg Z."/>
            <person name="Ruzzo W.L."/>
            <person name="Wloga D."/>
            <person name="Gaertig J."/>
            <person name="Frankel J."/>
            <person name="Tsao C.-C."/>
            <person name="Gorovsky M.A."/>
            <person name="Keeling P.J."/>
            <person name="Waller R.F."/>
            <person name="Patron N.J."/>
            <person name="Cherry J.M."/>
            <person name="Stover N.A."/>
            <person name="Krieger C.J."/>
            <person name="del Toro C."/>
            <person name="Ryder H.F."/>
            <person name="Williamson S.C."/>
            <person name="Barbeau R.A."/>
            <person name="Hamilton E.P."/>
            <person name="Orias E."/>
        </authorList>
    </citation>
    <scope>NUCLEOTIDE SEQUENCE [LARGE SCALE GENOMIC DNA]</scope>
    <source>
        <strain evidence="4">SB210</strain>
    </source>
</reference>
<dbReference type="InParanoid" id="Q22WQ6"/>
<name>Q22WQ6_TETTS</name>
<feature type="coiled-coil region" evidence="1">
    <location>
        <begin position="174"/>
        <end position="427"/>
    </location>
</feature>
<feature type="compositionally biased region" description="Polar residues" evidence="2">
    <location>
        <begin position="593"/>
        <end position="612"/>
    </location>
</feature>
<proteinExistence type="predicted"/>
<dbReference type="Proteomes" id="UP000009168">
    <property type="component" value="Unassembled WGS sequence"/>
</dbReference>
<dbReference type="KEGG" id="tet:TTHERM_00975360"/>
<evidence type="ECO:0000313" key="3">
    <source>
        <dbReference type="EMBL" id="EAR89736.2"/>
    </source>
</evidence>
<evidence type="ECO:0000256" key="1">
    <source>
        <dbReference type="SAM" id="Coils"/>
    </source>
</evidence>
<gene>
    <name evidence="3" type="ORF">TTHERM_00975360</name>
</gene>
<sequence>MSRKEVVNKNNQENQRQLHKTFFIQLESQKEDLYSIYFSFLQIYTQKQQEQVYKKWMQFPQKNQAYILSIKKEETKKKITQLQEASSWQECKIKNLKWTEVQVESNIIRIIRYNNSSNSQLEILQENRFSEFVIIHNVGSDQYEIQKLNLQNAEKLQFQEQAHIESQNIPSIVDQQLIQNNQSLQNNSDQENNNYNLNLNQYQTKITQQEKLILNLQQENQQNGKIINDLNKQLIEAQSNFENNFEQQQEEQKQIMHNLKTELDKLKTTLNQEKLINQELKEKLEKKEKELNIEKSKNEVIEQENSKIYLENIRLHNENLNLINELNELTKEHDKDKNSLEKSEKKYKKKKEKYQKLKEKISQQEKDMNKEMEKSRNEIDYIKAECSKKEQIIKDKDIDIQKLEQKLQVSEQDRQKYKQKYNQLKVAKSTNDYIYEANVNKALNFDETPSNTNRDNFLQHRNYYKNIDSNANQSNYENQFEYGINHNTDYYLDSYKQSLNKLSVQEKYSMNKDLSSQADIATLQSSLKDSRISSKKDYNQDSFIMQTLEKQKNFVQNYQSNDKKNTILDCLNSYEKQLKFESQIFDSYSKIQSNSNLESSKNQDTISSVSQLSEDEQELNKSKLSASKSSCDANNINNDKSIKKQRKFKQKSKNSPNKHQKIIKQQDPSKLLNSKSHKQKYLQSKKQNEKLLNKQINSSLITKPHIKEKVQEQIEKKQYQGSRQKLSQVNENNNKFQNINNLSVRSLLLTNKNHIKKQITKQQ</sequence>
<dbReference type="AlphaFoldDB" id="Q22WQ6"/>
<accession>Q22WQ6</accession>
<dbReference type="HOGENOM" id="CLU_356225_0_0_1"/>
<keyword evidence="1" id="KW-0175">Coiled coil</keyword>
<keyword evidence="4" id="KW-1185">Reference proteome</keyword>